<comment type="catalytic activity">
    <reaction evidence="11">
        <text>a fatty acyl-[ACP] + malonyl-[ACP] + H(+) = a 3-oxoacyl-[ACP] + holo-[ACP] + CO2</text>
        <dbReference type="Rhea" id="RHEA:22836"/>
        <dbReference type="Rhea" id="RHEA-COMP:9623"/>
        <dbReference type="Rhea" id="RHEA-COMP:9685"/>
        <dbReference type="Rhea" id="RHEA-COMP:9916"/>
        <dbReference type="Rhea" id="RHEA-COMP:14125"/>
        <dbReference type="ChEBI" id="CHEBI:15378"/>
        <dbReference type="ChEBI" id="CHEBI:16526"/>
        <dbReference type="ChEBI" id="CHEBI:64479"/>
        <dbReference type="ChEBI" id="CHEBI:78449"/>
        <dbReference type="ChEBI" id="CHEBI:78776"/>
        <dbReference type="ChEBI" id="CHEBI:138651"/>
    </reaction>
</comment>
<dbReference type="InterPro" id="IPR017568">
    <property type="entry name" value="3-oxoacyl-ACP_synth-2"/>
</dbReference>
<dbReference type="GO" id="GO:0004315">
    <property type="term" value="F:3-oxoacyl-[acyl-carrier-protein] synthase activity"/>
    <property type="evidence" value="ECO:0007669"/>
    <property type="project" value="UniProtKB-UniRule"/>
</dbReference>
<dbReference type="FunFam" id="3.40.47.10:FF:000009">
    <property type="entry name" value="3-oxoacyl-[acyl-carrier-protein] synthase 2"/>
    <property type="match status" value="1"/>
</dbReference>
<feature type="domain" description="Ketosynthase family 3 (KS3)" evidence="14">
    <location>
        <begin position="1"/>
        <end position="416"/>
    </location>
</feature>
<keyword evidence="9 11" id="KW-0275">Fatty acid biosynthesis</keyword>
<dbReference type="PANTHER" id="PTHR11712">
    <property type="entry name" value="POLYKETIDE SYNTHASE-RELATED"/>
    <property type="match status" value="1"/>
</dbReference>
<dbReference type="NCBIfam" id="TIGR03150">
    <property type="entry name" value="fabF"/>
    <property type="match status" value="1"/>
</dbReference>
<dbReference type="InterPro" id="IPR014030">
    <property type="entry name" value="Ketoacyl_synth_N"/>
</dbReference>
<dbReference type="SUPFAM" id="SSF53901">
    <property type="entry name" value="Thiolase-like"/>
    <property type="match status" value="2"/>
</dbReference>
<keyword evidence="7" id="KW-0276">Fatty acid metabolism</keyword>
<evidence type="ECO:0000256" key="13">
    <source>
        <dbReference type="RuleBase" id="RU003694"/>
    </source>
</evidence>
<protein>
    <recommendedName>
        <fullName evidence="4 11">3-oxoacyl-[acyl-carrier-protein] synthase 2</fullName>
        <ecNumber evidence="3 11">2.3.1.179</ecNumber>
    </recommendedName>
</protein>
<dbReference type="CDD" id="cd00834">
    <property type="entry name" value="KAS_I_II"/>
    <property type="match status" value="1"/>
</dbReference>
<evidence type="ECO:0000256" key="4">
    <source>
        <dbReference type="ARBA" id="ARBA00014657"/>
    </source>
</evidence>
<dbReference type="PANTHER" id="PTHR11712:SF336">
    <property type="entry name" value="3-OXOACYL-[ACYL-CARRIER-PROTEIN] SYNTHASE, MITOCHONDRIAL"/>
    <property type="match status" value="1"/>
</dbReference>
<evidence type="ECO:0000256" key="1">
    <source>
        <dbReference type="ARBA" id="ARBA00005194"/>
    </source>
</evidence>
<dbReference type="Pfam" id="PF00109">
    <property type="entry name" value="ketoacyl-synt"/>
    <property type="match status" value="1"/>
</dbReference>
<proteinExistence type="inferred from homology"/>
<comment type="pathway">
    <text evidence="1 11">Lipid metabolism; fatty acid biosynthesis.</text>
</comment>
<evidence type="ECO:0000313" key="15">
    <source>
        <dbReference type="EMBL" id="CRK74101.1"/>
    </source>
</evidence>
<name>A0A0U1NH96_9RHOB</name>
<feature type="active site" description="For beta-ketoacyl synthase activity" evidence="12">
    <location>
        <position position="169"/>
    </location>
</feature>
<dbReference type="RefSeq" id="WP_048597407.1">
    <property type="nucleotide sequence ID" value="NZ_CAXIAP010000013.1"/>
</dbReference>
<keyword evidence="8" id="KW-0443">Lipid metabolism</keyword>
<dbReference type="PIRSF" id="PIRSF000447">
    <property type="entry name" value="KAS_II"/>
    <property type="match status" value="1"/>
</dbReference>
<dbReference type="PROSITE" id="PS00606">
    <property type="entry name" value="KS3_1"/>
    <property type="match status" value="1"/>
</dbReference>
<evidence type="ECO:0000256" key="3">
    <source>
        <dbReference type="ARBA" id="ARBA00012356"/>
    </source>
</evidence>
<evidence type="ECO:0000256" key="11">
    <source>
        <dbReference type="PIRNR" id="PIRNR000447"/>
    </source>
</evidence>
<dbReference type="AlphaFoldDB" id="A0A0U1NH96"/>
<dbReference type="GO" id="GO:0005829">
    <property type="term" value="C:cytosol"/>
    <property type="evidence" value="ECO:0007669"/>
    <property type="project" value="TreeGrafter"/>
</dbReference>
<evidence type="ECO:0000256" key="5">
    <source>
        <dbReference type="ARBA" id="ARBA00022516"/>
    </source>
</evidence>
<dbReference type="GO" id="GO:0006633">
    <property type="term" value="P:fatty acid biosynthetic process"/>
    <property type="evidence" value="ECO:0007669"/>
    <property type="project" value="UniProtKB-UniRule"/>
</dbReference>
<keyword evidence="6 11" id="KW-0808">Transferase</keyword>
<dbReference type="Proteomes" id="UP000048949">
    <property type="component" value="Unassembled WGS sequence"/>
</dbReference>
<gene>
    <name evidence="15" type="primary">fabF_1</name>
    <name evidence="15" type="ORF">NIG5292_00126</name>
</gene>
<comment type="function">
    <text evidence="11">Involved in the type II fatty acid elongation cycle. Catalyzes the elongation of a wide range of acyl-ACP by the addition of two carbons from malonyl-ACP to an acyl acceptor. Can efficiently catalyze the conversion of palmitoleoyl-ACP (cis-hexadec-9-enoyl-ACP) to cis-vaccenoyl-ACP (cis-octadec-11-enoyl-ACP), an essential step in the thermal regulation of fatty acid composition.</text>
</comment>
<dbReference type="InterPro" id="IPR020841">
    <property type="entry name" value="PKS_Beta-ketoAc_synthase_dom"/>
</dbReference>
<dbReference type="InterPro" id="IPR018201">
    <property type="entry name" value="Ketoacyl_synth_AS"/>
</dbReference>
<dbReference type="SMART" id="SM00825">
    <property type="entry name" value="PKS_KS"/>
    <property type="match status" value="1"/>
</dbReference>
<evidence type="ECO:0000256" key="6">
    <source>
        <dbReference type="ARBA" id="ARBA00022679"/>
    </source>
</evidence>
<accession>A0A0U1NH96</accession>
<keyword evidence="5 11" id="KW-0444">Lipid biosynthesis</keyword>
<dbReference type="STRING" id="282199.GCA_001049735_00126"/>
<comment type="similarity">
    <text evidence="2 11 13">Belongs to the thiolase-like superfamily. Beta-ketoacyl-ACP synthases family.</text>
</comment>
<dbReference type="InterPro" id="IPR000794">
    <property type="entry name" value="Beta-ketoacyl_synthase"/>
</dbReference>
<dbReference type="NCBIfam" id="NF004970">
    <property type="entry name" value="PRK06333.1"/>
    <property type="match status" value="1"/>
</dbReference>
<dbReference type="PROSITE" id="PS52004">
    <property type="entry name" value="KS3_2"/>
    <property type="match status" value="1"/>
</dbReference>
<organism evidence="15 16">
    <name type="scientific">Nereida ignava</name>
    <dbReference type="NCBI Taxonomy" id="282199"/>
    <lineage>
        <taxon>Bacteria</taxon>
        <taxon>Pseudomonadati</taxon>
        <taxon>Pseudomonadota</taxon>
        <taxon>Alphaproteobacteria</taxon>
        <taxon>Rhodobacterales</taxon>
        <taxon>Roseobacteraceae</taxon>
        <taxon>Nereida</taxon>
    </lineage>
</organism>
<dbReference type="OrthoDB" id="9808669at2"/>
<evidence type="ECO:0000313" key="16">
    <source>
        <dbReference type="Proteomes" id="UP000048949"/>
    </source>
</evidence>
<evidence type="ECO:0000256" key="8">
    <source>
        <dbReference type="ARBA" id="ARBA00023098"/>
    </source>
</evidence>
<keyword evidence="10 11" id="KW-0012">Acyltransferase</keyword>
<evidence type="ECO:0000256" key="12">
    <source>
        <dbReference type="PIRSR" id="PIRSR000447-1"/>
    </source>
</evidence>
<keyword evidence="16" id="KW-1185">Reference proteome</keyword>
<dbReference type="NCBIfam" id="NF005589">
    <property type="entry name" value="PRK07314.1"/>
    <property type="match status" value="1"/>
</dbReference>
<dbReference type="UniPathway" id="UPA00094"/>
<evidence type="ECO:0000259" key="14">
    <source>
        <dbReference type="PROSITE" id="PS52004"/>
    </source>
</evidence>
<dbReference type="EMBL" id="CVQV01000002">
    <property type="protein sequence ID" value="CRK74101.1"/>
    <property type="molecule type" value="Genomic_DNA"/>
</dbReference>
<dbReference type="Pfam" id="PF02801">
    <property type="entry name" value="Ketoacyl-synt_C"/>
    <property type="match status" value="1"/>
</dbReference>
<dbReference type="EC" id="2.3.1.179" evidence="3 11"/>
<reference evidence="15 16" key="1">
    <citation type="submission" date="2015-04" db="EMBL/GenBank/DDBJ databases">
        <authorList>
            <person name="Syromyatnikov M.Y."/>
            <person name="Popov V.N."/>
        </authorList>
    </citation>
    <scope>NUCLEOTIDE SEQUENCE [LARGE SCALE GENOMIC DNA]</scope>
    <source>
        <strain evidence="15 16">CECT 5292</strain>
    </source>
</reference>
<evidence type="ECO:0000256" key="9">
    <source>
        <dbReference type="ARBA" id="ARBA00023160"/>
    </source>
</evidence>
<evidence type="ECO:0000256" key="7">
    <source>
        <dbReference type="ARBA" id="ARBA00022832"/>
    </source>
</evidence>
<sequence length="418" mass="43581">MRRVVVTGLGMVSPLGDGVDVTWSRLLDGQSGAGPITKFDASHLGTTYACEVPRGEGEGDFNADAYMPPKEQRKIDDFILYGVAAADQAIADSGWVPESDDDRFRTGVMIGSGIGGLNSIADTAVLLKEKGPRRVSPFFIPGALINLVSGQVSIKYGLKGPNHAVVTACSTGAHAIGDAARLIALDDADVMVAGGAESPISEIGVAGFNACKALSTKRADDPTKASRPWDADRDGFVMGEGAGVVVLEEYEHAKARGAKIYAEILGYGLSGDAHHITAPPPNHEGAERAMRAAVKRAGIAPSEIDYVNAHGTSTMADTIELGAVERVLGDAASECSMSSTKSAIGHLLGAAGAVEAIFCILAIRDQVAPPTLNLENVDCEHTIDLIGPEKRERKIETVLSNSFGFGGTNASLIMGKVR</sequence>
<dbReference type="Gene3D" id="3.40.47.10">
    <property type="match status" value="2"/>
</dbReference>
<dbReference type="InterPro" id="IPR014031">
    <property type="entry name" value="Ketoacyl_synth_C"/>
</dbReference>
<evidence type="ECO:0000256" key="2">
    <source>
        <dbReference type="ARBA" id="ARBA00008467"/>
    </source>
</evidence>
<evidence type="ECO:0000256" key="10">
    <source>
        <dbReference type="ARBA" id="ARBA00023315"/>
    </source>
</evidence>
<comment type="catalytic activity">
    <reaction evidence="11">
        <text>(9Z)-hexadecenoyl-[ACP] + malonyl-[ACP] + H(+) = 3-oxo-(11Z)-octadecenoyl-[ACP] + holo-[ACP] + CO2</text>
        <dbReference type="Rhea" id="RHEA:55040"/>
        <dbReference type="Rhea" id="RHEA-COMP:9623"/>
        <dbReference type="Rhea" id="RHEA-COMP:9685"/>
        <dbReference type="Rhea" id="RHEA-COMP:10800"/>
        <dbReference type="Rhea" id="RHEA-COMP:14074"/>
        <dbReference type="ChEBI" id="CHEBI:15378"/>
        <dbReference type="ChEBI" id="CHEBI:16526"/>
        <dbReference type="ChEBI" id="CHEBI:64479"/>
        <dbReference type="ChEBI" id="CHEBI:78449"/>
        <dbReference type="ChEBI" id="CHEBI:83989"/>
        <dbReference type="ChEBI" id="CHEBI:138538"/>
        <dbReference type="EC" id="2.3.1.179"/>
    </reaction>
</comment>
<dbReference type="InterPro" id="IPR016039">
    <property type="entry name" value="Thiolase-like"/>
</dbReference>